<dbReference type="EMBL" id="AJIL01000144">
    <property type="protein sequence ID" value="KNE93156.1"/>
    <property type="molecule type" value="Genomic_DNA"/>
</dbReference>
<reference evidence="3" key="1">
    <citation type="submission" date="2014-03" db="EMBL/GenBank/DDBJ databases">
        <title>The Genome Sequence of Puccinia striiformis f. sp. tritici PST-78.</title>
        <authorList>
            <consortium name="The Broad Institute Genome Sequencing Platform"/>
            <person name="Cuomo C."/>
            <person name="Hulbert S."/>
            <person name="Chen X."/>
            <person name="Walker B."/>
            <person name="Young S.K."/>
            <person name="Zeng Q."/>
            <person name="Gargeya S."/>
            <person name="Fitzgerald M."/>
            <person name="Haas B."/>
            <person name="Abouelleil A."/>
            <person name="Alvarado L."/>
            <person name="Arachchi H.M."/>
            <person name="Berlin A.M."/>
            <person name="Chapman S.B."/>
            <person name="Goldberg J."/>
            <person name="Griggs A."/>
            <person name="Gujja S."/>
            <person name="Hansen M."/>
            <person name="Howarth C."/>
            <person name="Imamovic A."/>
            <person name="Larimer J."/>
            <person name="McCowan C."/>
            <person name="Montmayeur A."/>
            <person name="Murphy C."/>
            <person name="Neiman D."/>
            <person name="Pearson M."/>
            <person name="Priest M."/>
            <person name="Roberts A."/>
            <person name="Saif S."/>
            <person name="Shea T."/>
            <person name="Sisk P."/>
            <person name="Sykes S."/>
            <person name="Wortman J."/>
            <person name="Nusbaum C."/>
            <person name="Birren B."/>
        </authorList>
    </citation>
    <scope>NUCLEOTIDE SEQUENCE [LARGE SCALE GENOMIC DNA]</scope>
    <source>
        <strain evidence="3">race PST-78</strain>
    </source>
</reference>
<sequence>MPSKKTVQVKGICLCSSYGCSTHIHMESEGELCPGVILARNTVRNHCLANLKSRLSSLNIPTHVDRHNPNIVQRLNSLSLGLSPSPLPLDTAQAVPPNSPSPTQEEWKQQTFYDSSTFFRPSLGGLLLIFGESFLGCFYLFSLKSSDPSTVQTSLVAAILSTFYQCSSCVISWFLKSQKDFHQLKLGSSLTSAIHELAYSNLATIREIPHPTSSRVPLPVKNRICSAPLFKSRGINTIPIHTYGFQDLHAWITKLFSCPEIEDALDRVSLQLQAPFDPQAHVHDNHDSLVWKQLVGPDRQQFTASSNNLLFCLYTDAINAFGNRQAGKHASITFLIMVCLTLPVDLRFLPEDIYIAGITPDPVFNLQGHINPLVAGMSTQPFFLANLPATRQTLGFSSTSCDHLCSYSLLTQDEITNFDPSSWLRRTTLDHRIWAQKSHAATSDKDKEAIFDKNGLRYLCLLELEYWDIVNMHTFDSMHNLLLGLLKWHLKPFWTMSDKIDEPEPEGVGVRVKLQGMRGSMVCDLNSRLLDGHQERIPIQSSLRWG</sequence>
<feature type="transmembrane region" description="Helical" evidence="1">
    <location>
        <begin position="123"/>
        <end position="142"/>
    </location>
</feature>
<accession>A0A0L0V1U5</accession>
<organism evidence="2 3">
    <name type="scientific">Puccinia striiformis f. sp. tritici PST-78</name>
    <dbReference type="NCBI Taxonomy" id="1165861"/>
    <lineage>
        <taxon>Eukaryota</taxon>
        <taxon>Fungi</taxon>
        <taxon>Dikarya</taxon>
        <taxon>Basidiomycota</taxon>
        <taxon>Pucciniomycotina</taxon>
        <taxon>Pucciniomycetes</taxon>
        <taxon>Pucciniales</taxon>
        <taxon>Pucciniaceae</taxon>
        <taxon>Puccinia</taxon>
    </lineage>
</organism>
<protein>
    <submittedName>
        <fullName evidence="2">Uncharacterized protein</fullName>
    </submittedName>
</protein>
<comment type="caution">
    <text evidence="2">The sequence shown here is derived from an EMBL/GenBank/DDBJ whole genome shotgun (WGS) entry which is preliminary data.</text>
</comment>
<keyword evidence="3" id="KW-1185">Reference proteome</keyword>
<keyword evidence="1" id="KW-0812">Transmembrane</keyword>
<feature type="transmembrane region" description="Helical" evidence="1">
    <location>
        <begin position="154"/>
        <end position="175"/>
    </location>
</feature>
<dbReference type="Proteomes" id="UP000054564">
    <property type="component" value="Unassembled WGS sequence"/>
</dbReference>
<gene>
    <name evidence="2" type="ORF">PSTG_13474</name>
</gene>
<dbReference type="STRING" id="1165861.A0A0L0V1U5"/>
<evidence type="ECO:0000313" key="2">
    <source>
        <dbReference type="EMBL" id="KNE93156.1"/>
    </source>
</evidence>
<proteinExistence type="predicted"/>
<evidence type="ECO:0000313" key="3">
    <source>
        <dbReference type="Proteomes" id="UP000054564"/>
    </source>
</evidence>
<name>A0A0L0V1U5_9BASI</name>
<evidence type="ECO:0000256" key="1">
    <source>
        <dbReference type="SAM" id="Phobius"/>
    </source>
</evidence>
<keyword evidence="1" id="KW-0472">Membrane</keyword>
<keyword evidence="1" id="KW-1133">Transmembrane helix</keyword>
<dbReference type="AlphaFoldDB" id="A0A0L0V1U5"/>